<dbReference type="Proteomes" id="UP000461730">
    <property type="component" value="Unassembled WGS sequence"/>
</dbReference>
<dbReference type="InterPro" id="IPR025857">
    <property type="entry name" value="MacB_PCD"/>
</dbReference>
<feature type="transmembrane region" description="Helical" evidence="6">
    <location>
        <begin position="21"/>
        <end position="44"/>
    </location>
</feature>
<name>A0A7K1UDG7_9BACT</name>
<reference evidence="9 10" key="1">
    <citation type="submission" date="2019-12" db="EMBL/GenBank/DDBJ databases">
        <title>Chitinophaga sp. strain ysch24 (GDMCC 1.1355), whole genome shotgun sequence.</title>
        <authorList>
            <person name="Zhang X."/>
        </authorList>
    </citation>
    <scope>NUCLEOTIDE SEQUENCE [LARGE SCALE GENOMIC DNA]</scope>
    <source>
        <strain evidence="10">ysch24</strain>
    </source>
</reference>
<organism evidence="9 10">
    <name type="scientific">Chitinophaga tropicalis</name>
    <dbReference type="NCBI Taxonomy" id="2683588"/>
    <lineage>
        <taxon>Bacteria</taxon>
        <taxon>Pseudomonadati</taxon>
        <taxon>Bacteroidota</taxon>
        <taxon>Chitinophagia</taxon>
        <taxon>Chitinophagales</taxon>
        <taxon>Chitinophagaceae</taxon>
        <taxon>Chitinophaga</taxon>
    </lineage>
</organism>
<evidence type="ECO:0000256" key="5">
    <source>
        <dbReference type="ARBA" id="ARBA00023136"/>
    </source>
</evidence>
<feature type="transmembrane region" description="Helical" evidence="6">
    <location>
        <begin position="424"/>
        <end position="447"/>
    </location>
</feature>
<evidence type="ECO:0000256" key="2">
    <source>
        <dbReference type="ARBA" id="ARBA00022475"/>
    </source>
</evidence>
<dbReference type="EMBL" id="WRXN01000025">
    <property type="protein sequence ID" value="MVT12422.1"/>
    <property type="molecule type" value="Genomic_DNA"/>
</dbReference>
<comment type="caution">
    <text evidence="9">The sequence shown here is derived from an EMBL/GenBank/DDBJ whole genome shotgun (WGS) entry which is preliminary data.</text>
</comment>
<feature type="transmembrane region" description="Helical" evidence="6">
    <location>
        <begin position="724"/>
        <end position="743"/>
    </location>
</feature>
<keyword evidence="3 6" id="KW-0812">Transmembrane</keyword>
<feature type="domain" description="MacB-like periplasmic core" evidence="8">
    <location>
        <begin position="20"/>
        <end position="242"/>
    </location>
</feature>
<feature type="domain" description="ABC3 transporter permease C-terminal" evidence="7">
    <location>
        <begin position="287"/>
        <end position="404"/>
    </location>
</feature>
<protein>
    <submittedName>
        <fullName evidence="9">FtsX-like permease family protein</fullName>
    </submittedName>
</protein>
<evidence type="ECO:0000256" key="4">
    <source>
        <dbReference type="ARBA" id="ARBA00022989"/>
    </source>
</evidence>
<dbReference type="Pfam" id="PF12704">
    <property type="entry name" value="MacB_PCD"/>
    <property type="match status" value="2"/>
</dbReference>
<feature type="transmembrane region" description="Helical" evidence="6">
    <location>
        <begin position="755"/>
        <end position="776"/>
    </location>
</feature>
<sequence>MFKSYLKISLRNLLRNRTSSTVNILGLTIGLSCGILIFLLVSYLSGFESYHAKADRTYWIVTDINRNSVLPSDATPRPLAAILRKDYPAVETAVRVESLFGRVISIPETTSRFEESRNICFTESQFFQVFDVKWLRGNASTALSAPNTVVLSDRYAKKYFGTEDVLGKVLRFDNQANLTVTGVIAEPPSNTRLSYEVMISYNTIASLSNTPGILEQWDNPSSMCFVVMRKNTGSPALQEAINTTKQEYLSAEQAKTFDFHPLPLTELGYNMRYGGTVPRPLLYTLAIIGILLVTAACINFVNMATAQALKRSKEVGVRKAVGSNRRQLIGQFLIETGVLTFIALFFSLLLVQLNLPLLNNALSVLRADLSVLNLLRPASLWWFGCLITGVVLLAGLYPALVLARFRPDTALRGRITTQQIGGVPLRKVLVVTQFFIAQLFIIAVIVMTAQVRYIRQTDLGFNKTAIFTVNMPPSGISKQQLLREKLMQTPGVEQVTIGLEIPASPRKHPVSFSYDHHTTPEPFTTNLKIGDMNYIPLFGLHMIAGRNFLSNDSLHTEAIVSAMMVKQLGVRNPEEILGKQVSIWGMDKTIVGVVADFHSEDLHNAIQPLIIMNYFQENQMAAIKLNPANMQATVQAIEKTWNELYPDNIFHSAFVDDITGQFYLTEKILLALIQAFSLVAILIGCLGLYGLVTFMAEAKTKEIGVRKVLGATVESIIFLLTKDFLKLIAIAILIATPLAWIGMNRWLDGFPYHISIQWWMLLLAAGGLILIALVSVSFQSVRAALKAPARSLNIE</sequence>
<accession>A0A7K1UDG7</accession>
<dbReference type="InterPro" id="IPR003838">
    <property type="entry name" value="ABC3_permease_C"/>
</dbReference>
<feature type="domain" description="ABC3 transporter permease C-terminal" evidence="7">
    <location>
        <begin position="676"/>
        <end position="783"/>
    </location>
</feature>
<evidence type="ECO:0000256" key="1">
    <source>
        <dbReference type="ARBA" id="ARBA00004651"/>
    </source>
</evidence>
<dbReference type="Pfam" id="PF02687">
    <property type="entry name" value="FtsX"/>
    <property type="match status" value="2"/>
</dbReference>
<gene>
    <name evidence="9" type="ORF">GO493_29485</name>
</gene>
<evidence type="ECO:0000259" key="8">
    <source>
        <dbReference type="Pfam" id="PF12704"/>
    </source>
</evidence>
<keyword evidence="10" id="KW-1185">Reference proteome</keyword>
<keyword evidence="5 6" id="KW-0472">Membrane</keyword>
<feature type="transmembrane region" description="Helical" evidence="6">
    <location>
        <begin position="380"/>
        <end position="403"/>
    </location>
</feature>
<evidence type="ECO:0000256" key="6">
    <source>
        <dbReference type="SAM" id="Phobius"/>
    </source>
</evidence>
<feature type="transmembrane region" description="Helical" evidence="6">
    <location>
        <begin position="281"/>
        <end position="301"/>
    </location>
</feature>
<evidence type="ECO:0000259" key="7">
    <source>
        <dbReference type="Pfam" id="PF02687"/>
    </source>
</evidence>
<dbReference type="GO" id="GO:0022857">
    <property type="term" value="F:transmembrane transporter activity"/>
    <property type="evidence" value="ECO:0007669"/>
    <property type="project" value="TreeGrafter"/>
</dbReference>
<dbReference type="PANTHER" id="PTHR30572:SF18">
    <property type="entry name" value="ABC-TYPE MACROLIDE FAMILY EXPORT SYSTEM PERMEASE COMPONENT 2"/>
    <property type="match status" value="1"/>
</dbReference>
<keyword evidence="2" id="KW-1003">Cell membrane</keyword>
<feature type="domain" description="MacB-like periplasmic core" evidence="8">
    <location>
        <begin position="441"/>
        <end position="639"/>
    </location>
</feature>
<comment type="subcellular location">
    <subcellularLocation>
        <location evidence="1">Cell membrane</location>
        <topology evidence="1">Multi-pass membrane protein</topology>
    </subcellularLocation>
</comment>
<evidence type="ECO:0000313" key="9">
    <source>
        <dbReference type="EMBL" id="MVT12422.1"/>
    </source>
</evidence>
<dbReference type="RefSeq" id="WP_157309837.1">
    <property type="nucleotide sequence ID" value="NZ_WRXN01000025.1"/>
</dbReference>
<feature type="transmembrane region" description="Helical" evidence="6">
    <location>
        <begin position="668"/>
        <end position="692"/>
    </location>
</feature>
<evidence type="ECO:0000313" key="10">
    <source>
        <dbReference type="Proteomes" id="UP000461730"/>
    </source>
</evidence>
<dbReference type="InterPro" id="IPR050250">
    <property type="entry name" value="Macrolide_Exporter_MacB"/>
</dbReference>
<keyword evidence="4 6" id="KW-1133">Transmembrane helix</keyword>
<dbReference type="GO" id="GO:0005886">
    <property type="term" value="C:plasma membrane"/>
    <property type="evidence" value="ECO:0007669"/>
    <property type="project" value="UniProtKB-SubCell"/>
</dbReference>
<dbReference type="AlphaFoldDB" id="A0A7K1UDG7"/>
<proteinExistence type="predicted"/>
<feature type="transmembrane region" description="Helical" evidence="6">
    <location>
        <begin position="332"/>
        <end position="353"/>
    </location>
</feature>
<evidence type="ECO:0000256" key="3">
    <source>
        <dbReference type="ARBA" id="ARBA00022692"/>
    </source>
</evidence>
<dbReference type="PANTHER" id="PTHR30572">
    <property type="entry name" value="MEMBRANE COMPONENT OF TRANSPORTER-RELATED"/>
    <property type="match status" value="1"/>
</dbReference>
<dbReference type="PROSITE" id="PS51257">
    <property type="entry name" value="PROKAR_LIPOPROTEIN"/>
    <property type="match status" value="1"/>
</dbReference>